<sequence>MPFNHNDRYHPRLVRLVPPGARTALDVGCGSGRFARRLAAHGLDVEGIDPSAEMIGIATATGSPGPGTVTYRHEDVTTAELPQRRYDVITCLASLHHVPFETVTRLRTALAPGGVLAVLGLATPSTAADHATWLGAAPVNVAARLLVHVGERLNGGADDEPRAPVRDWIMSMADVRTEAARLLPGSTVRTLLFWRYLLSYRSV</sequence>
<evidence type="ECO:0000256" key="3">
    <source>
        <dbReference type="ARBA" id="ARBA00022691"/>
    </source>
</evidence>
<dbReference type="Pfam" id="PF13489">
    <property type="entry name" value="Methyltransf_23"/>
    <property type="match status" value="1"/>
</dbReference>
<reference evidence="4" key="1">
    <citation type="submission" date="2020-12" db="EMBL/GenBank/DDBJ databases">
        <title>Prauserella sp. ASG 168, a novel actinomycete isolated from cave rock.</title>
        <authorList>
            <person name="Suriyachadkun C."/>
        </authorList>
    </citation>
    <scope>NUCLEOTIDE SEQUENCE</scope>
    <source>
        <strain evidence="4">ASG 168</strain>
    </source>
</reference>
<evidence type="ECO:0000313" key="4">
    <source>
        <dbReference type="EMBL" id="MBK1786424.1"/>
    </source>
</evidence>
<keyword evidence="3" id="KW-0949">S-adenosyl-L-methionine</keyword>
<dbReference type="InterPro" id="IPR029063">
    <property type="entry name" value="SAM-dependent_MTases_sf"/>
</dbReference>
<dbReference type="GO" id="GO:0008168">
    <property type="term" value="F:methyltransferase activity"/>
    <property type="evidence" value="ECO:0007669"/>
    <property type="project" value="UniProtKB-KW"/>
</dbReference>
<dbReference type="AlphaFoldDB" id="A0A934QVL3"/>
<dbReference type="Gene3D" id="3.40.50.150">
    <property type="entry name" value="Vaccinia Virus protein VP39"/>
    <property type="match status" value="1"/>
</dbReference>
<gene>
    <name evidence="4" type="ORF">JHE00_19010</name>
</gene>
<dbReference type="Proteomes" id="UP000635245">
    <property type="component" value="Unassembled WGS sequence"/>
</dbReference>
<protein>
    <submittedName>
        <fullName evidence="4">Class I SAM-dependent methyltransferase</fullName>
    </submittedName>
</protein>
<keyword evidence="1 4" id="KW-0489">Methyltransferase</keyword>
<dbReference type="PANTHER" id="PTHR43464">
    <property type="entry name" value="METHYLTRANSFERASE"/>
    <property type="match status" value="1"/>
</dbReference>
<name>A0A934QVL3_9PSEU</name>
<evidence type="ECO:0000256" key="2">
    <source>
        <dbReference type="ARBA" id="ARBA00022679"/>
    </source>
</evidence>
<dbReference type="EMBL" id="JAENJH010000004">
    <property type="protein sequence ID" value="MBK1786424.1"/>
    <property type="molecule type" value="Genomic_DNA"/>
</dbReference>
<dbReference type="PANTHER" id="PTHR43464:SF19">
    <property type="entry name" value="UBIQUINONE BIOSYNTHESIS O-METHYLTRANSFERASE, MITOCHONDRIAL"/>
    <property type="match status" value="1"/>
</dbReference>
<organism evidence="4 5">
    <name type="scientific">Prauserella cavernicola</name>
    <dbReference type="NCBI Taxonomy" id="2800127"/>
    <lineage>
        <taxon>Bacteria</taxon>
        <taxon>Bacillati</taxon>
        <taxon>Actinomycetota</taxon>
        <taxon>Actinomycetes</taxon>
        <taxon>Pseudonocardiales</taxon>
        <taxon>Pseudonocardiaceae</taxon>
        <taxon>Prauserella</taxon>
    </lineage>
</organism>
<comment type="caution">
    <text evidence="4">The sequence shown here is derived from an EMBL/GenBank/DDBJ whole genome shotgun (WGS) entry which is preliminary data.</text>
</comment>
<dbReference type="RefSeq" id="WP_200319856.1">
    <property type="nucleotide sequence ID" value="NZ_JAENJH010000004.1"/>
</dbReference>
<proteinExistence type="predicted"/>
<dbReference type="GO" id="GO:0032259">
    <property type="term" value="P:methylation"/>
    <property type="evidence" value="ECO:0007669"/>
    <property type="project" value="UniProtKB-KW"/>
</dbReference>
<keyword evidence="2" id="KW-0808">Transferase</keyword>
<dbReference type="CDD" id="cd02440">
    <property type="entry name" value="AdoMet_MTases"/>
    <property type="match status" value="1"/>
</dbReference>
<evidence type="ECO:0000313" key="5">
    <source>
        <dbReference type="Proteomes" id="UP000635245"/>
    </source>
</evidence>
<evidence type="ECO:0000256" key="1">
    <source>
        <dbReference type="ARBA" id="ARBA00022603"/>
    </source>
</evidence>
<keyword evidence="5" id="KW-1185">Reference proteome</keyword>
<dbReference type="SUPFAM" id="SSF53335">
    <property type="entry name" value="S-adenosyl-L-methionine-dependent methyltransferases"/>
    <property type="match status" value="1"/>
</dbReference>
<accession>A0A934QVL3</accession>